<dbReference type="PANTHER" id="PTHR31465:SF13">
    <property type="entry name" value="RTA1 DOMAIN PROTEIN-RELATED"/>
    <property type="match status" value="1"/>
</dbReference>
<evidence type="ECO:0000256" key="4">
    <source>
        <dbReference type="ARBA" id="ARBA00023136"/>
    </source>
</evidence>
<feature type="transmembrane region" description="Helical" evidence="5">
    <location>
        <begin position="79"/>
        <end position="102"/>
    </location>
</feature>
<gene>
    <name evidence="6" type="ORF">BO83DRAFT_343847</name>
</gene>
<feature type="non-terminal residue" evidence="6">
    <location>
        <position position="339"/>
    </location>
</feature>
<evidence type="ECO:0000313" key="7">
    <source>
        <dbReference type="Proteomes" id="UP000246171"/>
    </source>
</evidence>
<dbReference type="RefSeq" id="XP_025385010.1">
    <property type="nucleotide sequence ID" value="XM_025528712.1"/>
</dbReference>
<comment type="caution">
    <text evidence="6">The sequence shown here is derived from an EMBL/GenBank/DDBJ whole genome shotgun (WGS) entry which is preliminary data.</text>
</comment>
<keyword evidence="2 5" id="KW-0812">Transmembrane</keyword>
<protein>
    <submittedName>
        <fullName evidence="6">RTA1 domain protein</fullName>
    </submittedName>
</protein>
<feature type="transmembrane region" description="Helical" evidence="5">
    <location>
        <begin position="122"/>
        <end position="145"/>
    </location>
</feature>
<reference evidence="6" key="1">
    <citation type="submission" date="2016-12" db="EMBL/GenBank/DDBJ databases">
        <title>The genomes of Aspergillus section Nigri reveals drivers in fungal speciation.</title>
        <authorList>
            <consortium name="DOE Joint Genome Institute"/>
            <person name="Vesth T.C."/>
            <person name="Nybo J."/>
            <person name="Theobald S."/>
            <person name="Brandl J."/>
            <person name="Frisvad J.C."/>
            <person name="Nielsen K.F."/>
            <person name="Lyhne E.K."/>
            <person name="Kogle M.E."/>
            <person name="Kuo A."/>
            <person name="Riley R."/>
            <person name="Clum A."/>
            <person name="Nolan M."/>
            <person name="Lipzen A."/>
            <person name="Salamov A."/>
            <person name="Henrissat B."/>
            <person name="Wiebenga A."/>
            <person name="De vries R.P."/>
            <person name="Grigoriev I.V."/>
            <person name="Mortensen U.H."/>
            <person name="Andersen M.R."/>
            <person name="Baker S.E."/>
        </authorList>
    </citation>
    <scope>NUCLEOTIDE SEQUENCE</scope>
    <source>
        <strain evidence="6">CBS 122712</strain>
    </source>
</reference>
<dbReference type="GeneID" id="37050674"/>
<keyword evidence="7" id="KW-1185">Reference proteome</keyword>
<name>A0A317V0E0_ASPEC</name>
<keyword evidence="4 5" id="KW-0472">Membrane</keyword>
<dbReference type="Proteomes" id="UP000246171">
    <property type="component" value="Unassembled WGS sequence"/>
</dbReference>
<organism evidence="6 7">
    <name type="scientific">Aspergillus eucalypticola (strain CBS 122712 / IBT 29274)</name>
    <dbReference type="NCBI Taxonomy" id="1448314"/>
    <lineage>
        <taxon>Eukaryota</taxon>
        <taxon>Fungi</taxon>
        <taxon>Dikarya</taxon>
        <taxon>Ascomycota</taxon>
        <taxon>Pezizomycotina</taxon>
        <taxon>Eurotiomycetes</taxon>
        <taxon>Eurotiomycetidae</taxon>
        <taxon>Eurotiales</taxon>
        <taxon>Aspergillaceae</taxon>
        <taxon>Aspergillus</taxon>
        <taxon>Aspergillus subgen. Circumdati</taxon>
    </lineage>
</organism>
<keyword evidence="3 5" id="KW-1133">Transmembrane helix</keyword>
<dbReference type="PANTHER" id="PTHR31465">
    <property type="entry name" value="PROTEIN RTA1-RELATED"/>
    <property type="match status" value="1"/>
</dbReference>
<dbReference type="VEuPathDB" id="FungiDB:BO83DRAFT_343847"/>
<feature type="transmembrane region" description="Helical" evidence="5">
    <location>
        <begin position="196"/>
        <end position="216"/>
    </location>
</feature>
<proteinExistence type="predicted"/>
<feature type="transmembrane region" description="Helical" evidence="5">
    <location>
        <begin position="53"/>
        <end position="73"/>
    </location>
</feature>
<evidence type="ECO:0000256" key="1">
    <source>
        <dbReference type="ARBA" id="ARBA00004141"/>
    </source>
</evidence>
<dbReference type="OrthoDB" id="3358017at2759"/>
<evidence type="ECO:0000256" key="5">
    <source>
        <dbReference type="SAM" id="Phobius"/>
    </source>
</evidence>
<feature type="transmembrane region" description="Helical" evidence="5">
    <location>
        <begin position="165"/>
        <end position="184"/>
    </location>
</feature>
<feature type="transmembrane region" description="Helical" evidence="5">
    <location>
        <begin position="23"/>
        <end position="41"/>
    </location>
</feature>
<dbReference type="GO" id="GO:0016020">
    <property type="term" value="C:membrane"/>
    <property type="evidence" value="ECO:0007669"/>
    <property type="project" value="UniProtKB-SubCell"/>
</dbReference>
<dbReference type="AlphaFoldDB" id="A0A317V0E0"/>
<dbReference type="Pfam" id="PF04479">
    <property type="entry name" value="RTA1"/>
    <property type="match status" value="1"/>
</dbReference>
<evidence type="ECO:0000256" key="3">
    <source>
        <dbReference type="ARBA" id="ARBA00022989"/>
    </source>
</evidence>
<evidence type="ECO:0000313" key="6">
    <source>
        <dbReference type="EMBL" id="PWY66548.1"/>
    </source>
</evidence>
<dbReference type="EMBL" id="MSFU01000024">
    <property type="protein sequence ID" value="PWY66548.1"/>
    <property type="molecule type" value="Genomic_DNA"/>
</dbReference>
<feature type="transmembrane region" description="Helical" evidence="5">
    <location>
        <begin position="244"/>
        <end position="264"/>
    </location>
</feature>
<accession>A0A317V0E0</accession>
<dbReference type="InterPro" id="IPR007568">
    <property type="entry name" value="RTA1"/>
</dbReference>
<evidence type="ECO:0000256" key="2">
    <source>
        <dbReference type="ARBA" id="ARBA00022692"/>
    </source>
</evidence>
<sequence length="339" mass="37748">MMLDKRSPYQEGSLWYYAPNQGAPISFAIMFAVSGMVHIYQCCQYKSWKVTGLLPWSALLFTAGFITRTIGAFGQWGNVGIYIASTVLLLAAPPVYEGANYFTLGRILYYIPYHSPIHPGRVFTTFVAVGVVIEAITGNGAALVANSEATEGKRKTGEGLLKAALILQLVLMAAFVALAARFHYNCHRGGVLNGKIKRALYVLYCSCTLITVRTIYRTVEYFSATSLNIYSGGNQISPILKDEWFFWIFEAVVMYLNTVLLNVCHPMQWLPRSNKIYLARDGVTEIEGPGYDDHRPVIWTLIDPFDIVGLIKHKGKQEKYWEDETVSKLSKGSPGPSAV</sequence>
<comment type="subcellular location">
    <subcellularLocation>
        <location evidence="1">Membrane</location>
        <topology evidence="1">Multi-pass membrane protein</topology>
    </subcellularLocation>
</comment>